<proteinExistence type="predicted"/>
<feature type="region of interest" description="Disordered" evidence="1">
    <location>
        <begin position="112"/>
        <end position="134"/>
    </location>
</feature>
<dbReference type="Gene3D" id="3.40.50.150">
    <property type="entry name" value="Vaccinia Virus protein VP39"/>
    <property type="match status" value="1"/>
</dbReference>
<name>A0A165DDH0_9BASI</name>
<dbReference type="SUPFAM" id="SSF53335">
    <property type="entry name" value="S-adenosyl-L-methionine-dependent methyltransferases"/>
    <property type="match status" value="1"/>
</dbReference>
<keyword evidence="4" id="KW-1185">Reference proteome</keyword>
<gene>
    <name evidence="3" type="ORF">CALCODRAFT_82865</name>
</gene>
<sequence>MHTTTSTPMPPDAPSAPPNLLTLAFHVPTGLEDYALCSLLAQLAHRPPASHTADRAHQPMRLQYAAPPASAHVLLRFPTPDLLQRAADLYARGELWAAWGAFVCLQEWAGDGGDPEDLGPQGAADGREAADEEQTERVRQLLEREWKDLQRAVGGRARGWKAQALEPAEHAAIQQQQQQQQVAAEVPPHAVDDPAHAAHAEPRTPTPTPTPGEALLLLTLQHLVTSHFAALARALELLHLPGGAQAQAQARPTFRATFANPSRLLPLSTLHTRDVETQLGEALTLSPCVTRAWRVQLVDPALDVHVRVLPSRLHWHTHTLGAAPPAPPLPASARAIPAFPPALTLLLAVALPAPAPAAHRLPQLVGPTPLAPPIAHLLALIYLLAAPPGASPLALDPFSGLGSIPRELLALARQRQHPLHVLAGDISLPSLLLSQQNTPRILSALQYSALHALPLRGPALGGWLSDLPWGTRHLSPRQLSALYPAVLRRLAAVVGAGGAGVAMSAARRTMDGALRGARRWWATEACWEARVGGRAVWVWLLRRTLEP</sequence>
<dbReference type="OrthoDB" id="47730at2759"/>
<dbReference type="PANTHER" id="PTHR14911:SF13">
    <property type="entry name" value="TRNA (GUANINE(6)-N2)-METHYLTRANSFERASE THUMP3"/>
    <property type="match status" value="1"/>
</dbReference>
<dbReference type="InterPro" id="IPR029063">
    <property type="entry name" value="SAM-dependent_MTases_sf"/>
</dbReference>
<dbReference type="Proteomes" id="UP000076842">
    <property type="component" value="Unassembled WGS sequence"/>
</dbReference>
<feature type="compositionally biased region" description="Low complexity" evidence="1">
    <location>
        <begin position="170"/>
        <end position="187"/>
    </location>
</feature>
<dbReference type="PANTHER" id="PTHR14911">
    <property type="entry name" value="THUMP DOMAIN-CONTAINING"/>
    <property type="match status" value="1"/>
</dbReference>
<accession>A0A165DDH0</accession>
<evidence type="ECO:0000259" key="2">
    <source>
        <dbReference type="Pfam" id="PF01170"/>
    </source>
</evidence>
<dbReference type="Pfam" id="PF01170">
    <property type="entry name" value="UPF0020"/>
    <property type="match status" value="1"/>
</dbReference>
<evidence type="ECO:0000313" key="3">
    <source>
        <dbReference type="EMBL" id="KZT52572.1"/>
    </source>
</evidence>
<feature type="compositionally biased region" description="Basic and acidic residues" evidence="1">
    <location>
        <begin position="125"/>
        <end position="134"/>
    </location>
</feature>
<evidence type="ECO:0000313" key="4">
    <source>
        <dbReference type="Proteomes" id="UP000076842"/>
    </source>
</evidence>
<protein>
    <recommendedName>
        <fullName evidence="2">Ribosomal RNA large subunit methyltransferase K/L-like methyltransferase domain-containing protein</fullName>
    </recommendedName>
</protein>
<feature type="region of interest" description="Disordered" evidence="1">
    <location>
        <begin position="193"/>
        <end position="212"/>
    </location>
</feature>
<evidence type="ECO:0000256" key="1">
    <source>
        <dbReference type="SAM" id="MobiDB-lite"/>
    </source>
</evidence>
<feature type="region of interest" description="Disordered" evidence="1">
    <location>
        <begin position="167"/>
        <end position="187"/>
    </location>
</feature>
<dbReference type="InParanoid" id="A0A165DDH0"/>
<feature type="compositionally biased region" description="Basic and acidic residues" evidence="1">
    <location>
        <begin position="193"/>
        <end position="202"/>
    </location>
</feature>
<feature type="domain" description="Ribosomal RNA large subunit methyltransferase K/L-like methyltransferase" evidence="2">
    <location>
        <begin position="396"/>
        <end position="523"/>
    </location>
</feature>
<dbReference type="STRING" id="1353952.A0A165DDH0"/>
<dbReference type="EMBL" id="KV424062">
    <property type="protein sequence ID" value="KZT52572.1"/>
    <property type="molecule type" value="Genomic_DNA"/>
</dbReference>
<organism evidence="3 4">
    <name type="scientific">Calocera cornea HHB12733</name>
    <dbReference type="NCBI Taxonomy" id="1353952"/>
    <lineage>
        <taxon>Eukaryota</taxon>
        <taxon>Fungi</taxon>
        <taxon>Dikarya</taxon>
        <taxon>Basidiomycota</taxon>
        <taxon>Agaricomycotina</taxon>
        <taxon>Dacrymycetes</taxon>
        <taxon>Dacrymycetales</taxon>
        <taxon>Dacrymycetaceae</taxon>
        <taxon>Calocera</taxon>
    </lineage>
</organism>
<dbReference type="InterPro" id="IPR000241">
    <property type="entry name" value="RlmKL-like_Mtase"/>
</dbReference>
<reference evidence="3 4" key="1">
    <citation type="journal article" date="2016" name="Mol. Biol. Evol.">
        <title>Comparative Genomics of Early-Diverging Mushroom-Forming Fungi Provides Insights into the Origins of Lignocellulose Decay Capabilities.</title>
        <authorList>
            <person name="Nagy L.G."/>
            <person name="Riley R."/>
            <person name="Tritt A."/>
            <person name="Adam C."/>
            <person name="Daum C."/>
            <person name="Floudas D."/>
            <person name="Sun H."/>
            <person name="Yadav J.S."/>
            <person name="Pangilinan J."/>
            <person name="Larsson K.H."/>
            <person name="Matsuura K."/>
            <person name="Barry K."/>
            <person name="Labutti K."/>
            <person name="Kuo R."/>
            <person name="Ohm R.A."/>
            <person name="Bhattacharya S.S."/>
            <person name="Shirouzu T."/>
            <person name="Yoshinaga Y."/>
            <person name="Martin F.M."/>
            <person name="Grigoriev I.V."/>
            <person name="Hibbett D.S."/>
        </authorList>
    </citation>
    <scope>NUCLEOTIDE SEQUENCE [LARGE SCALE GENOMIC DNA]</scope>
    <source>
        <strain evidence="3 4">HHB12733</strain>
    </source>
</reference>
<dbReference type="AlphaFoldDB" id="A0A165DDH0"/>
<dbReference type="GO" id="GO:0016423">
    <property type="term" value="F:tRNA (guanine) methyltransferase activity"/>
    <property type="evidence" value="ECO:0007669"/>
    <property type="project" value="TreeGrafter"/>
</dbReference>
<dbReference type="GO" id="GO:0043527">
    <property type="term" value="C:tRNA methyltransferase complex"/>
    <property type="evidence" value="ECO:0007669"/>
    <property type="project" value="UniProtKB-ARBA"/>
</dbReference>
<dbReference type="GO" id="GO:0030488">
    <property type="term" value="P:tRNA methylation"/>
    <property type="evidence" value="ECO:0007669"/>
    <property type="project" value="TreeGrafter"/>
</dbReference>